<keyword evidence="1" id="KW-0812">Transmembrane</keyword>
<proteinExistence type="predicted"/>
<reference evidence="2 3" key="1">
    <citation type="submission" date="2017-09" db="EMBL/GenBank/DDBJ databases">
        <title>Depth-based differentiation of microbial function through sediment-hosted aquifers and enrichment of novel symbionts in the deep terrestrial subsurface.</title>
        <authorList>
            <person name="Probst A.J."/>
            <person name="Ladd B."/>
            <person name="Jarett J.K."/>
            <person name="Geller-Mcgrath D.E."/>
            <person name="Sieber C.M."/>
            <person name="Emerson J.B."/>
            <person name="Anantharaman K."/>
            <person name="Thomas B.C."/>
            <person name="Malmstrom R."/>
            <person name="Stieglmeier M."/>
            <person name="Klingl A."/>
            <person name="Woyke T."/>
            <person name="Ryan C.M."/>
            <person name="Banfield J.F."/>
        </authorList>
    </citation>
    <scope>NUCLEOTIDE SEQUENCE [LARGE SCALE GENOMIC DNA]</scope>
    <source>
        <strain evidence="2">CG23_combo_of_CG06-09_8_20_14_all_48_7</strain>
    </source>
</reference>
<comment type="caution">
    <text evidence="2">The sequence shown here is derived from an EMBL/GenBank/DDBJ whole genome shotgun (WGS) entry which is preliminary data.</text>
</comment>
<evidence type="ECO:0000256" key="1">
    <source>
        <dbReference type="SAM" id="Phobius"/>
    </source>
</evidence>
<protein>
    <submittedName>
        <fullName evidence="2">Uncharacterized protein</fullName>
    </submittedName>
</protein>
<dbReference type="AlphaFoldDB" id="A0A2G9YAY7"/>
<name>A0A2G9YAY7_9BACT</name>
<feature type="transmembrane region" description="Helical" evidence="1">
    <location>
        <begin position="6"/>
        <end position="25"/>
    </location>
</feature>
<gene>
    <name evidence="2" type="ORF">COX46_02505</name>
</gene>
<evidence type="ECO:0000313" key="2">
    <source>
        <dbReference type="EMBL" id="PIP16387.1"/>
    </source>
</evidence>
<keyword evidence="1" id="KW-0472">Membrane</keyword>
<keyword evidence="1" id="KW-1133">Transmembrane helix</keyword>
<dbReference type="EMBL" id="PCRF01000119">
    <property type="protein sequence ID" value="PIP16387.1"/>
    <property type="molecule type" value="Genomic_DNA"/>
</dbReference>
<organism evidence="2 3">
    <name type="scientific">bacterium (Candidatus Ratteibacteria) CG23_combo_of_CG06-09_8_20_14_all_48_7</name>
    <dbReference type="NCBI Taxonomy" id="2014292"/>
    <lineage>
        <taxon>Bacteria</taxon>
        <taxon>Candidatus Ratteibacteria</taxon>
    </lineage>
</organism>
<accession>A0A2G9YAY7</accession>
<feature type="non-terminal residue" evidence="2">
    <location>
        <position position="72"/>
    </location>
</feature>
<evidence type="ECO:0000313" key="3">
    <source>
        <dbReference type="Proteomes" id="UP000230392"/>
    </source>
</evidence>
<dbReference type="Proteomes" id="UP000230392">
    <property type="component" value="Unassembled WGS sequence"/>
</dbReference>
<sequence>MTGWFCGGIYIVLVILSLVSWALIFQKMALLRRVRRADALFRRLSGKEVSGSDTTFLSLSSFYLVYKTEREF</sequence>